<reference evidence="10 11" key="1">
    <citation type="journal article" date="2024" name="BMC Genomics">
        <title>De novo assembly and annotation of Popillia japonica's genome with initial clues to its potential as an invasive pest.</title>
        <authorList>
            <person name="Cucini C."/>
            <person name="Boschi S."/>
            <person name="Funari R."/>
            <person name="Cardaioli E."/>
            <person name="Iannotti N."/>
            <person name="Marturano G."/>
            <person name="Paoli F."/>
            <person name="Bruttini M."/>
            <person name="Carapelli A."/>
            <person name="Frati F."/>
            <person name="Nardi F."/>
        </authorList>
    </citation>
    <scope>NUCLEOTIDE SEQUENCE [LARGE SCALE GENOMIC DNA]</scope>
    <source>
        <strain evidence="10">DMR45628</strain>
    </source>
</reference>
<dbReference type="Gene3D" id="1.10.3860.10">
    <property type="entry name" value="Sodium:dicarboxylate symporter"/>
    <property type="match status" value="1"/>
</dbReference>
<dbReference type="GO" id="GO:0015501">
    <property type="term" value="F:glutamate:sodium symporter activity"/>
    <property type="evidence" value="ECO:0007669"/>
    <property type="project" value="TreeGrafter"/>
</dbReference>
<evidence type="ECO:0000313" key="10">
    <source>
        <dbReference type="EMBL" id="KAK9731376.1"/>
    </source>
</evidence>
<evidence type="ECO:0000256" key="8">
    <source>
        <dbReference type="ARBA" id="ARBA00023180"/>
    </source>
</evidence>
<dbReference type="InterPro" id="IPR036458">
    <property type="entry name" value="Na:dicarbo_symporter_sf"/>
</dbReference>
<dbReference type="PANTHER" id="PTHR11958:SF63">
    <property type="entry name" value="AMINO ACID TRANSPORTER"/>
    <property type="match status" value="1"/>
</dbReference>
<protein>
    <recommendedName>
        <fullName evidence="9">Amino acid transporter</fullName>
    </recommendedName>
</protein>
<dbReference type="PRINTS" id="PR00173">
    <property type="entry name" value="EDTRNSPORT"/>
</dbReference>
<feature type="transmembrane region" description="Helical" evidence="9">
    <location>
        <begin position="336"/>
        <end position="361"/>
    </location>
</feature>
<dbReference type="PANTHER" id="PTHR11958">
    <property type="entry name" value="SODIUM/DICARBOXYLATE SYMPORTER-RELATED"/>
    <property type="match status" value="1"/>
</dbReference>
<feature type="transmembrane region" description="Helical" evidence="9">
    <location>
        <begin position="229"/>
        <end position="250"/>
    </location>
</feature>
<name>A0AAW1LBT0_POPJA</name>
<dbReference type="GO" id="GO:0005313">
    <property type="term" value="F:L-glutamate transmembrane transporter activity"/>
    <property type="evidence" value="ECO:0007669"/>
    <property type="project" value="TreeGrafter"/>
</dbReference>
<dbReference type="InterPro" id="IPR018107">
    <property type="entry name" value="Na-dicarboxylate_symporter_CS"/>
</dbReference>
<accession>A0AAW1LBT0</accession>
<evidence type="ECO:0000256" key="7">
    <source>
        <dbReference type="ARBA" id="ARBA00023136"/>
    </source>
</evidence>
<dbReference type="Pfam" id="PF00375">
    <property type="entry name" value="SDF"/>
    <property type="match status" value="1"/>
</dbReference>
<comment type="caution">
    <text evidence="10">The sequence shown here is derived from an EMBL/GenBank/DDBJ whole genome shotgun (WGS) entry which is preliminary data.</text>
</comment>
<sequence length="483" mass="52425">MKILQFIRANIITILTIISVFAGVAVGITLKQVKPQWTEREVKYVEFPGELFLRMLKSLIIPLLTASIICAVGTLDLSLSKKIALRSITYYGITTLMAVILGIILVVTIQPGANIKNKDFTATGSKTKPVLTQDTLLDLIRNLFPPNLIQATLAQYSTHLEPANDTAHPYFNESDYLTYTPTERYEGTTNVLGLVFFSIVFGIAMGMMREKAAPLIDFFQSLSDAMMVITGWVICLSPIGVFFLVTAKVVGASNLGVLIERLGMYFVTVMLGLTIHGFGTLSVLFFLATRKLPFKTIGQLAPVLVTAFGTASSSATMPLTIQTLDHIGVDPRVTRFVIPVGSTINMDGTALYEAVAALFIAQFRGRSFNFGNLVAVSITATFASIGAAGIPQAGLVTMLIGCWMVMVLDTLGLPSEDVSLILAVDWLLDRFRTTINVIGDSLGAVIVGHLSKNELKDLPVEDKMNADPHELTELTKGHITQVV</sequence>
<keyword evidence="3 9" id="KW-0813">Transport</keyword>
<feature type="transmembrane region" description="Helical" evidence="9">
    <location>
        <begin position="191"/>
        <end position="208"/>
    </location>
</feature>
<dbReference type="SUPFAM" id="SSF118215">
    <property type="entry name" value="Proton glutamate symport protein"/>
    <property type="match status" value="1"/>
</dbReference>
<feature type="transmembrane region" description="Helical" evidence="9">
    <location>
        <begin position="59"/>
        <end position="77"/>
    </location>
</feature>
<feature type="transmembrane region" description="Helical" evidence="9">
    <location>
        <begin position="368"/>
        <end position="387"/>
    </location>
</feature>
<dbReference type="AlphaFoldDB" id="A0AAW1LBT0"/>
<evidence type="ECO:0000256" key="4">
    <source>
        <dbReference type="ARBA" id="ARBA00022692"/>
    </source>
</evidence>
<comment type="similarity">
    <text evidence="2 9">Belongs to the dicarboxylate/amino acid:cation symporter (DAACS) (TC 2.A.23) family.</text>
</comment>
<evidence type="ECO:0000256" key="1">
    <source>
        <dbReference type="ARBA" id="ARBA00004141"/>
    </source>
</evidence>
<evidence type="ECO:0000256" key="3">
    <source>
        <dbReference type="ARBA" id="ARBA00022448"/>
    </source>
</evidence>
<feature type="transmembrane region" description="Helical" evidence="9">
    <location>
        <begin position="89"/>
        <end position="109"/>
    </location>
</feature>
<feature type="transmembrane region" description="Helical" evidence="9">
    <location>
        <begin position="12"/>
        <end position="30"/>
    </location>
</feature>
<proteinExistence type="inferred from homology"/>
<keyword evidence="8" id="KW-0325">Glycoprotein</keyword>
<evidence type="ECO:0000256" key="9">
    <source>
        <dbReference type="RuleBase" id="RU361216"/>
    </source>
</evidence>
<feature type="transmembrane region" description="Helical" evidence="9">
    <location>
        <begin position="300"/>
        <end position="324"/>
    </location>
</feature>
<dbReference type="EMBL" id="JASPKY010000133">
    <property type="protein sequence ID" value="KAK9731376.1"/>
    <property type="molecule type" value="Genomic_DNA"/>
</dbReference>
<dbReference type="Proteomes" id="UP001458880">
    <property type="component" value="Unassembled WGS sequence"/>
</dbReference>
<keyword evidence="4 9" id="KW-0812">Transmembrane</keyword>
<organism evidence="10 11">
    <name type="scientific">Popillia japonica</name>
    <name type="common">Japanese beetle</name>
    <dbReference type="NCBI Taxonomy" id="7064"/>
    <lineage>
        <taxon>Eukaryota</taxon>
        <taxon>Metazoa</taxon>
        <taxon>Ecdysozoa</taxon>
        <taxon>Arthropoda</taxon>
        <taxon>Hexapoda</taxon>
        <taxon>Insecta</taxon>
        <taxon>Pterygota</taxon>
        <taxon>Neoptera</taxon>
        <taxon>Endopterygota</taxon>
        <taxon>Coleoptera</taxon>
        <taxon>Polyphaga</taxon>
        <taxon>Scarabaeiformia</taxon>
        <taxon>Scarabaeidae</taxon>
        <taxon>Rutelinae</taxon>
        <taxon>Popillia</taxon>
    </lineage>
</organism>
<comment type="subcellular location">
    <subcellularLocation>
        <location evidence="1 9">Membrane</location>
        <topology evidence="1 9">Multi-pass membrane protein</topology>
    </subcellularLocation>
</comment>
<keyword evidence="5 9" id="KW-0769">Symport</keyword>
<feature type="transmembrane region" description="Helical" evidence="9">
    <location>
        <begin position="262"/>
        <end position="288"/>
    </location>
</feature>
<dbReference type="InterPro" id="IPR001991">
    <property type="entry name" value="Na-dicarboxylate_symporter"/>
</dbReference>
<dbReference type="PROSITE" id="PS00714">
    <property type="entry name" value="NA_DICARBOXYL_SYMP_2"/>
    <property type="match status" value="1"/>
</dbReference>
<dbReference type="GO" id="GO:0005886">
    <property type="term" value="C:plasma membrane"/>
    <property type="evidence" value="ECO:0007669"/>
    <property type="project" value="TreeGrafter"/>
</dbReference>
<gene>
    <name evidence="10" type="ORF">QE152_g13679</name>
</gene>
<evidence type="ECO:0000256" key="6">
    <source>
        <dbReference type="ARBA" id="ARBA00022989"/>
    </source>
</evidence>
<evidence type="ECO:0000313" key="11">
    <source>
        <dbReference type="Proteomes" id="UP001458880"/>
    </source>
</evidence>
<keyword evidence="7 9" id="KW-0472">Membrane</keyword>
<keyword evidence="11" id="KW-1185">Reference proteome</keyword>
<dbReference type="InterPro" id="IPR050746">
    <property type="entry name" value="DAACS"/>
</dbReference>
<keyword evidence="6 9" id="KW-1133">Transmembrane helix</keyword>
<evidence type="ECO:0000256" key="2">
    <source>
        <dbReference type="ARBA" id="ARBA00006148"/>
    </source>
</evidence>
<evidence type="ECO:0000256" key="5">
    <source>
        <dbReference type="ARBA" id="ARBA00022847"/>
    </source>
</evidence>
<dbReference type="GO" id="GO:0015175">
    <property type="term" value="F:neutral L-amino acid transmembrane transporter activity"/>
    <property type="evidence" value="ECO:0007669"/>
    <property type="project" value="TreeGrafter"/>
</dbReference>